<dbReference type="RefSeq" id="WP_149687682.1">
    <property type="nucleotide sequence ID" value="NZ_SDPQ02000001.1"/>
</dbReference>
<comment type="caution">
    <text evidence="1">The sequence shown here is derived from an EMBL/GenBank/DDBJ whole genome shotgun (WGS) entry which is preliminary data.</text>
</comment>
<name>A0A5M4FH90_9ACTN</name>
<dbReference type="AlphaFoldDB" id="A0A5M4FH90"/>
<dbReference type="Pfam" id="PF15428">
    <property type="entry name" value="Imm26"/>
    <property type="match status" value="1"/>
</dbReference>
<dbReference type="Proteomes" id="UP000380867">
    <property type="component" value="Unassembled WGS sequence"/>
</dbReference>
<dbReference type="OrthoDB" id="3523981at2"/>
<sequence>MVGEVREPTTSRRNREPGRVVRIPLGDGSAGFGRQLNGVLVGFYDYFAPDSEYPDLLRLVANDFAFRVPVMDYAFKRTGQWDLLDVVPLSVDEASEIYRAFKQDPISGKLSIYWSGPAKGAWGEDDATRTECDGLERAAVWDPEHVEDRLRDHREGRPNKWVESLRLRD</sequence>
<dbReference type="InterPro" id="IPR029278">
    <property type="entry name" value="Imm26"/>
</dbReference>
<evidence type="ECO:0000313" key="2">
    <source>
        <dbReference type="Proteomes" id="UP000380867"/>
    </source>
</evidence>
<evidence type="ECO:0000313" key="1">
    <source>
        <dbReference type="EMBL" id="KAA1399544.1"/>
    </source>
</evidence>
<proteinExistence type="predicted"/>
<accession>A0A5M4FH90</accession>
<gene>
    <name evidence="1" type="ORF">ESP70_001910</name>
</gene>
<dbReference type="EMBL" id="SDPQ02000001">
    <property type="protein sequence ID" value="KAA1399544.1"/>
    <property type="molecule type" value="Genomic_DNA"/>
</dbReference>
<protein>
    <submittedName>
        <fullName evidence="1">Uncharacterized protein</fullName>
    </submittedName>
</protein>
<reference evidence="1" key="1">
    <citation type="submission" date="2019-09" db="EMBL/GenBank/DDBJ databases">
        <authorList>
            <person name="Li J."/>
        </authorList>
    </citation>
    <scope>NUCLEOTIDE SEQUENCE [LARGE SCALE GENOMIC DNA]</scope>
    <source>
        <strain evidence="1">JCM 14732</strain>
    </source>
</reference>
<organism evidence="1 2">
    <name type="scientific">Aeromicrobium ginsengisoli</name>
    <dbReference type="NCBI Taxonomy" id="363867"/>
    <lineage>
        <taxon>Bacteria</taxon>
        <taxon>Bacillati</taxon>
        <taxon>Actinomycetota</taxon>
        <taxon>Actinomycetes</taxon>
        <taxon>Propionibacteriales</taxon>
        <taxon>Nocardioidaceae</taxon>
        <taxon>Aeromicrobium</taxon>
    </lineage>
</organism>
<keyword evidence="2" id="KW-1185">Reference proteome</keyword>